<dbReference type="InterPro" id="IPR001769">
    <property type="entry name" value="Gingipain"/>
</dbReference>
<gene>
    <name evidence="3" type="ORF">SAMN04488090_3871</name>
</gene>
<organism evidence="3 4">
    <name type="scientific">Siphonobacter aquaeclarae</name>
    <dbReference type="NCBI Taxonomy" id="563176"/>
    <lineage>
        <taxon>Bacteria</taxon>
        <taxon>Pseudomonadati</taxon>
        <taxon>Bacteroidota</taxon>
        <taxon>Cytophagia</taxon>
        <taxon>Cytophagales</taxon>
        <taxon>Cytophagaceae</taxon>
        <taxon>Siphonobacter</taxon>
    </lineage>
</organism>
<evidence type="ECO:0000313" key="4">
    <source>
        <dbReference type="Proteomes" id="UP000198901"/>
    </source>
</evidence>
<keyword evidence="4" id="KW-1185">Reference proteome</keyword>
<dbReference type="InterPro" id="IPR029031">
    <property type="entry name" value="Gingipain_N_sf"/>
</dbReference>
<dbReference type="AlphaFoldDB" id="A0A1G9ULU8"/>
<accession>A0A1G9ULU8</accession>
<dbReference type="CDD" id="cd02258">
    <property type="entry name" value="Peptidase_C25_N"/>
    <property type="match status" value="1"/>
</dbReference>
<protein>
    <submittedName>
        <fullName evidence="3">Peptidase family C25</fullName>
    </submittedName>
</protein>
<feature type="domain" description="Gingipain" evidence="2">
    <location>
        <begin position="391"/>
        <end position="754"/>
    </location>
</feature>
<evidence type="ECO:0000313" key="3">
    <source>
        <dbReference type="EMBL" id="SDM60896.1"/>
    </source>
</evidence>
<dbReference type="GO" id="GO:0006508">
    <property type="term" value="P:proteolysis"/>
    <property type="evidence" value="ECO:0007669"/>
    <property type="project" value="InterPro"/>
</dbReference>
<evidence type="ECO:0000256" key="1">
    <source>
        <dbReference type="ARBA" id="ARBA00022729"/>
    </source>
</evidence>
<dbReference type="Proteomes" id="UP000198901">
    <property type="component" value="Unassembled WGS sequence"/>
</dbReference>
<reference evidence="3 4" key="1">
    <citation type="submission" date="2016-10" db="EMBL/GenBank/DDBJ databases">
        <authorList>
            <person name="de Groot N.N."/>
        </authorList>
    </citation>
    <scope>NUCLEOTIDE SEQUENCE [LARGE SCALE GENOMIC DNA]</scope>
    <source>
        <strain evidence="3 4">DSM 21668</strain>
    </source>
</reference>
<dbReference type="Gene3D" id="3.40.50.10390">
    <property type="entry name" value="Gingipain r, domain 1"/>
    <property type="match status" value="1"/>
</dbReference>
<dbReference type="EMBL" id="FNGS01000007">
    <property type="protein sequence ID" value="SDM60896.1"/>
    <property type="molecule type" value="Genomic_DNA"/>
</dbReference>
<dbReference type="PROSITE" id="PS51257">
    <property type="entry name" value="PROKAR_LIPOPROTEIN"/>
    <property type="match status" value="1"/>
</dbReference>
<dbReference type="Gene3D" id="3.40.50.1460">
    <property type="match status" value="1"/>
</dbReference>
<dbReference type="InterPro" id="IPR029030">
    <property type="entry name" value="Caspase-like_dom_sf"/>
</dbReference>
<dbReference type="GO" id="GO:0008234">
    <property type="term" value="F:cysteine-type peptidase activity"/>
    <property type="evidence" value="ECO:0007669"/>
    <property type="project" value="InterPro"/>
</dbReference>
<dbReference type="SUPFAM" id="SSF52129">
    <property type="entry name" value="Caspase-like"/>
    <property type="match status" value="1"/>
</dbReference>
<name>A0A1G9ULU8_9BACT</name>
<dbReference type="Pfam" id="PF01364">
    <property type="entry name" value="Peptidase_C25"/>
    <property type="match status" value="1"/>
</dbReference>
<sequence length="1087" mass="118962">MQKLFPVLFCWFFGLGCCFGQGSVLREGPWLKIGIVRDGIYKLDASALRRAGWNPGQINPALLQLYGNGGDVLPQNLSAARPVDLRENAIQVTGENDGRFDDQDAILFYGASPHKIRLDTLQGIFSHTLHPYTDTTYYFLTIGTTAGKRVGALPPATPTQTLTAYDDYLYHESEQSNRVASGRTWYGESYYVLSERSFPFTVPNLPANTPFILTSATMGYASVQTRFDLKVNGIALGSQPIPAVTYDRYDYKGVDAVNRFAGVLPAGNSVSVTVSYDRNGDNAAQGLLNYLGLQLRRPLIWNGEAFRFRSLDGKSAGGLQWQITGAPASLAVWDITTTIRQAGVANGAFSYQPGGMVHEFFAFTPDQAQAPASLRPLPNQNLRSTATPDLLIVTAQAYRAQANRLAAFRRQHDALTTLVVTTDEVFNEFSSGQADPSAIRDFARLLSQKGKLRFLLLFGDATYDYKNVLGENQAAGYVPTYESRESLHPIYSYSSDDYFGFLKDGEGDWPEDYTGDYALDLGVGRLPVKSVAEATDVVDKLIRYEDSRGTWQSRLAFVADDGDYNIHVQDADRLASGLDTLAYQADKIYLDAYPQTGSGTDQKSPKASMALNQAIRDGHLILSFAGHGGVSGWTQEQILSLKDILGWRNRDRLPLFLTATCEFGRYDDPGVVSGAELTLLNAQGGGIGLLTTARPVFASSNFLVSDAFMKAVFRRLDDGTRPRLGDLIRITKNNSLSGRVNRNFTLLGDPSMHLAYPDEEVQVHVTDTLKAGAVATVSGTVPFDGTAWIEVADQPAVLKTLGDESQPFSYTSRNSILFSGSVPVTGGRFSTSFVVPVSMMAGSGKARVRVFTWKSDSTATALGAAFPATGGTSVNPVKDTTPPVIAAVLNDDNFRDGDVTDPNPLLLVSVSDNTGVSLTQAQPLTVVLNDTLTLTLNDRYTPATDKSGKASYPFRSLPQGNHRLLVRAYDVLGNQAEKMIEFSVQPYTKASLRNVTAMPNPFRERVRFSFNHDFPDEDTDIDLYLYDLTGRLIRHQHLQSFATPSPFEELTLENPELPTGLYIYRIFVRADSTGKLLSGSGKLSHIN</sequence>
<keyword evidence="1" id="KW-0732">Signal</keyword>
<evidence type="ECO:0000259" key="2">
    <source>
        <dbReference type="Pfam" id="PF01364"/>
    </source>
</evidence>
<dbReference type="RefSeq" id="WP_093206005.1">
    <property type="nucleotide sequence ID" value="NZ_FNGS01000007.1"/>
</dbReference>
<dbReference type="OrthoDB" id="9809780at2"/>
<dbReference type="NCBIfam" id="NF033707">
    <property type="entry name" value="T9SS_sortase"/>
    <property type="match status" value="1"/>
</dbReference>
<proteinExistence type="predicted"/>
<dbReference type="STRING" id="563176.SAMN04488090_3871"/>